<comment type="function">
    <text evidence="14">DNA-dependent RNA polymerase catalyzes the transcription of DNA into RNA using the four ribonucleoside triphosphates as substrates.</text>
</comment>
<evidence type="ECO:0000259" key="15">
    <source>
        <dbReference type="Pfam" id="PF00562"/>
    </source>
</evidence>
<evidence type="ECO:0000256" key="11">
    <source>
        <dbReference type="ARBA" id="ARBA00023242"/>
    </source>
</evidence>
<feature type="domain" description="RNA polymerase Rpb2" evidence="19">
    <location>
        <begin position="390"/>
        <end position="454"/>
    </location>
</feature>
<dbReference type="Gene3D" id="3.90.1800.10">
    <property type="entry name" value="RNA polymerase alpha subunit dimerisation domain"/>
    <property type="match status" value="1"/>
</dbReference>
<feature type="domain" description="RNA polymerase beta subunit protrusion" evidence="18">
    <location>
        <begin position="6"/>
        <end position="337"/>
    </location>
</feature>
<evidence type="ECO:0000256" key="10">
    <source>
        <dbReference type="ARBA" id="ARBA00023163"/>
    </source>
</evidence>
<dbReference type="PANTHER" id="PTHR20856">
    <property type="entry name" value="DNA-DIRECTED RNA POLYMERASE I SUBUNIT 2"/>
    <property type="match status" value="1"/>
</dbReference>
<organism evidence="21 22">
    <name type="scientific">Ranatra chinensis</name>
    <dbReference type="NCBI Taxonomy" id="642074"/>
    <lineage>
        <taxon>Eukaryota</taxon>
        <taxon>Metazoa</taxon>
        <taxon>Ecdysozoa</taxon>
        <taxon>Arthropoda</taxon>
        <taxon>Hexapoda</taxon>
        <taxon>Insecta</taxon>
        <taxon>Pterygota</taxon>
        <taxon>Neoptera</taxon>
        <taxon>Paraneoptera</taxon>
        <taxon>Hemiptera</taxon>
        <taxon>Heteroptera</taxon>
        <taxon>Panheteroptera</taxon>
        <taxon>Nepomorpha</taxon>
        <taxon>Nepidae</taxon>
        <taxon>Ranatrinae</taxon>
        <taxon>Ranatra</taxon>
    </lineage>
</organism>
<dbReference type="Gene3D" id="3.90.1110.10">
    <property type="entry name" value="RNA polymerase Rpb2, domain 2"/>
    <property type="match status" value="1"/>
</dbReference>
<dbReference type="Pfam" id="PF04560">
    <property type="entry name" value="RNA_pol_Rpb2_7"/>
    <property type="match status" value="1"/>
</dbReference>
<accession>A0ABD0ZEX6</accession>
<evidence type="ECO:0000313" key="22">
    <source>
        <dbReference type="Proteomes" id="UP001558652"/>
    </source>
</evidence>
<proteinExistence type="inferred from homology"/>
<evidence type="ECO:0000256" key="9">
    <source>
        <dbReference type="ARBA" id="ARBA00022833"/>
    </source>
</evidence>
<evidence type="ECO:0000313" key="21">
    <source>
        <dbReference type="EMBL" id="KAL1139343.1"/>
    </source>
</evidence>
<dbReference type="Proteomes" id="UP001558652">
    <property type="component" value="Unassembled WGS sequence"/>
</dbReference>
<dbReference type="Gene3D" id="3.90.1100.10">
    <property type="match status" value="2"/>
</dbReference>
<dbReference type="Pfam" id="PF04561">
    <property type="entry name" value="RNA_pol_Rpb2_2"/>
    <property type="match status" value="1"/>
</dbReference>
<dbReference type="GO" id="GO:0000428">
    <property type="term" value="C:DNA-directed RNA polymerase complex"/>
    <property type="evidence" value="ECO:0007669"/>
    <property type="project" value="UniProtKB-KW"/>
</dbReference>
<dbReference type="PROSITE" id="PS01166">
    <property type="entry name" value="RNA_POL_BETA"/>
    <property type="match status" value="1"/>
</dbReference>
<feature type="domain" description="DNA-directed RNA polymerase I subunit RPA2" evidence="20">
    <location>
        <begin position="499"/>
        <end position="556"/>
    </location>
</feature>
<evidence type="ECO:0000256" key="8">
    <source>
        <dbReference type="ARBA" id="ARBA00022771"/>
    </source>
</evidence>
<dbReference type="InterPro" id="IPR007641">
    <property type="entry name" value="RNA_pol_Rpb2_7"/>
</dbReference>
<keyword evidence="11" id="KW-0539">Nucleus</keyword>
<dbReference type="FunFam" id="3.90.1100.10:FF:000016">
    <property type="entry name" value="DNA-directed RNA polymerase subunit beta"/>
    <property type="match status" value="1"/>
</dbReference>
<keyword evidence="4 14" id="KW-0240">DNA-directed RNA polymerase</keyword>
<dbReference type="FunFam" id="3.90.1100.10:FF:000008">
    <property type="entry name" value="DNA-directed RNA polymerase subunit beta"/>
    <property type="match status" value="1"/>
</dbReference>
<gene>
    <name evidence="21" type="ORF">AAG570_006327</name>
</gene>
<dbReference type="SUPFAM" id="SSF64484">
    <property type="entry name" value="beta and beta-prime subunits of DNA dependent RNA-polymerase"/>
    <property type="match status" value="1"/>
</dbReference>
<dbReference type="GO" id="GO:0008270">
    <property type="term" value="F:zinc ion binding"/>
    <property type="evidence" value="ECO:0007669"/>
    <property type="project" value="UniProtKB-KW"/>
</dbReference>
<dbReference type="InterPro" id="IPR037033">
    <property type="entry name" value="DNA-dir_RNAP_su2_hyb_sf"/>
</dbReference>
<dbReference type="Pfam" id="PF00562">
    <property type="entry name" value="RNA_pol_Rpb2_6"/>
    <property type="match status" value="1"/>
</dbReference>
<evidence type="ECO:0000256" key="6">
    <source>
        <dbReference type="ARBA" id="ARBA00022695"/>
    </source>
</evidence>
<keyword evidence="22" id="KW-1185">Reference proteome</keyword>
<dbReference type="InterPro" id="IPR015712">
    <property type="entry name" value="DNA-dir_RNA_pol_su2"/>
</dbReference>
<feature type="domain" description="RNA polymerase Rpb2" evidence="17">
    <location>
        <begin position="120"/>
        <end position="309"/>
    </location>
</feature>
<evidence type="ECO:0000256" key="13">
    <source>
        <dbReference type="RuleBase" id="RU000434"/>
    </source>
</evidence>
<dbReference type="InterPro" id="IPR014724">
    <property type="entry name" value="RNA_pol_RPB2_OB-fold"/>
</dbReference>
<dbReference type="Pfam" id="PF04565">
    <property type="entry name" value="RNA_pol_Rpb2_3"/>
    <property type="match status" value="1"/>
</dbReference>
<dbReference type="Gene3D" id="2.40.50.150">
    <property type="match status" value="1"/>
</dbReference>
<dbReference type="FunFam" id="2.40.270.10:FF:000011">
    <property type="entry name" value="DNA-directed RNA polymerase subunit beta"/>
    <property type="match status" value="1"/>
</dbReference>
<dbReference type="GO" id="GO:0003899">
    <property type="term" value="F:DNA-directed RNA polymerase activity"/>
    <property type="evidence" value="ECO:0007669"/>
    <property type="project" value="UniProtKB-EC"/>
</dbReference>
<feature type="non-terminal residue" evidence="21">
    <location>
        <position position="1"/>
    </location>
</feature>
<dbReference type="Gene3D" id="2.40.270.10">
    <property type="entry name" value="DNA-directed RNA polymerase, subunit 2, domain 6"/>
    <property type="match status" value="1"/>
</dbReference>
<keyword evidence="9" id="KW-0862">Zinc</keyword>
<dbReference type="EMBL" id="JBFDAA010000002">
    <property type="protein sequence ID" value="KAL1139343.1"/>
    <property type="molecule type" value="Genomic_DNA"/>
</dbReference>
<evidence type="ECO:0000256" key="3">
    <source>
        <dbReference type="ARBA" id="ARBA00011251"/>
    </source>
</evidence>
<dbReference type="InterPro" id="IPR007121">
    <property type="entry name" value="RNA_pol_bsu_CS"/>
</dbReference>
<dbReference type="InterPro" id="IPR009674">
    <property type="entry name" value="Rpa2_dom_4"/>
</dbReference>
<evidence type="ECO:0000256" key="2">
    <source>
        <dbReference type="ARBA" id="ARBA00006835"/>
    </source>
</evidence>
<reference evidence="21 22" key="1">
    <citation type="submission" date="2024-07" db="EMBL/GenBank/DDBJ databases">
        <title>Chromosome-level genome assembly of the water stick insect Ranatra chinensis (Heteroptera: Nepidae).</title>
        <authorList>
            <person name="Liu X."/>
        </authorList>
    </citation>
    <scope>NUCLEOTIDE SEQUENCE [LARGE SCALE GENOMIC DNA]</scope>
    <source>
        <strain evidence="21">Cailab_2021Rc</strain>
        <tissue evidence="21">Muscle</tissue>
    </source>
</reference>
<dbReference type="InterPro" id="IPR037034">
    <property type="entry name" value="RNA_pol_Rpb2_2_sf"/>
</dbReference>
<evidence type="ECO:0000259" key="16">
    <source>
        <dbReference type="Pfam" id="PF04560"/>
    </source>
</evidence>
<sequence>YNGYIFQICYQEACILPPSVPSSALGVRTREIWPTECRQRAATYSGRLIIKLEWELDDVSQKPIEKEVGNVPIMIMSKACHLSTLTPAELIKHGEHADEWGGYFIVKGLERLVRMLLMTRRNYPITVKRSTWKQRGASFSDLGVLIRCVKEDHTSVNNVLHFVTDGTVKIMISYRKSLYYIPIMLMMKCLVNMTDEAMFKIIMDGCEDDLYMKGCVLSMMRSLHDEGVHTYNEAREFVGKTFRVKLYDAPQSYSNEDICDLILKQCVCIHLDSHHDKWNILVFMMQKLFSFAQGKCKLEGVDCVMMQELMLGGYLYLQVLKDKLQTWLYVLKSIILKKDKPGYVLNEEGFVAAVKRCGSVDGGIENFISTGNVTSRTDLGMMQDKGLTIVAENINRMRYMSHFRAVHRGTYFQKMRTTEARQLLPDAWGFICPVHTPDGAPCGLLNHLSKACQVTVEPDPDLVSKIPMVLASLGMQPLSSTGMLNAKSCYTVLLDGRVIGRVAHSMAQRFVAKLRNFKIKGEKVPNTLEIVLVPISGTNGQYPGLFLFTGPARMMRPVQSLATKETELIGTFEQIYMDICVTKDEAYKGITTHQELSKTNFLSNLACLIPMPDCNQSPRNMYQCQMGKQTMGTPCHTWHIQAETKLYRLQTPSSPLFRPVHYDLIGLDDFAMGVNAIVAVISYTGYDMEDAMIINKASLERGFAAGSILKSEFIELKSSNSYFGLDPTKPHLSQTLGEDGLPFPGIILREKDPYYCYYDGDRGLYVTGEYHNKEDAIVHNVRLCGAFPGTKELIKACVTMRIPRNPSVGDKFASRAGQKGICSQKWPAEDLPFTESGLVPDIVFNPHGFPSRMTIAMMIECMAGKSAAIHGLVHDATPFTFSENDTAINYFGKLLQKGGYNYYGTEKMFSGIDGREMTADIFFGVVHYQRLRHMVSDKWQVRSTGPTDILTHQPIKGRRRGGGVRFGEMERDSLLSHGASFLLQDRLFHCSDKSTALICRTCGTLLGPSFTMSSQNEDQVTRALSCHLCGTSGKIEKLDIPYIFKYLVAQLASVNIKVQLHVGSS</sequence>
<evidence type="ECO:0000256" key="4">
    <source>
        <dbReference type="ARBA" id="ARBA00022478"/>
    </source>
</evidence>
<dbReference type="AlphaFoldDB" id="A0ABD0ZEX6"/>
<evidence type="ECO:0000259" key="19">
    <source>
        <dbReference type="Pfam" id="PF04565"/>
    </source>
</evidence>
<name>A0ABD0ZEX6_9HEMI</name>
<dbReference type="InterPro" id="IPR007645">
    <property type="entry name" value="RNA_pol_Rpb2_3"/>
</dbReference>
<evidence type="ECO:0000259" key="20">
    <source>
        <dbReference type="Pfam" id="PF06883"/>
    </source>
</evidence>
<evidence type="ECO:0000259" key="18">
    <source>
        <dbReference type="Pfam" id="PF04563"/>
    </source>
</evidence>
<dbReference type="CDD" id="cd00653">
    <property type="entry name" value="RNA_pol_B_RPB2"/>
    <property type="match status" value="1"/>
</dbReference>
<evidence type="ECO:0000256" key="1">
    <source>
        <dbReference type="ARBA" id="ARBA00004604"/>
    </source>
</evidence>
<dbReference type="EC" id="2.7.7.6" evidence="14"/>
<feature type="domain" description="DNA-directed RNA polymerase subunit 2 hybrid-binding" evidence="15">
    <location>
        <begin position="606"/>
        <end position="960"/>
    </location>
</feature>
<evidence type="ECO:0000256" key="7">
    <source>
        <dbReference type="ARBA" id="ARBA00022723"/>
    </source>
</evidence>
<comment type="subcellular location">
    <subcellularLocation>
        <location evidence="1">Nucleus</location>
        <location evidence="1">Nucleolus</location>
    </subcellularLocation>
</comment>
<dbReference type="Pfam" id="PF04563">
    <property type="entry name" value="RNA_pol_Rpb2_1"/>
    <property type="match status" value="1"/>
</dbReference>
<dbReference type="Pfam" id="PF06883">
    <property type="entry name" value="RNA_pol_Rpa2_4"/>
    <property type="match status" value="1"/>
</dbReference>
<evidence type="ECO:0000256" key="14">
    <source>
        <dbReference type="RuleBase" id="RU363031"/>
    </source>
</evidence>
<keyword evidence="7" id="KW-0479">Metal-binding</keyword>
<keyword evidence="6 14" id="KW-0548">Nucleotidyltransferase</keyword>
<dbReference type="InterPro" id="IPR007642">
    <property type="entry name" value="RNA_pol_Rpb2_2"/>
</dbReference>
<dbReference type="FunFam" id="3.90.1800.10:FF:000004">
    <property type="entry name" value="DNA-directed RNA polymerase subunit beta"/>
    <property type="match status" value="1"/>
</dbReference>
<dbReference type="InterPro" id="IPR007120">
    <property type="entry name" value="DNA-dir_RNAP_su2_dom"/>
</dbReference>
<keyword evidence="8" id="KW-0863">Zinc-finger</keyword>
<comment type="catalytic activity">
    <reaction evidence="12">
        <text>RNA(n) + a ribonucleoside 5'-triphosphate = RNA(n+1) + diphosphate</text>
        <dbReference type="Rhea" id="RHEA:21248"/>
        <dbReference type="Rhea" id="RHEA-COMP:14527"/>
        <dbReference type="Rhea" id="RHEA-COMP:17342"/>
        <dbReference type="ChEBI" id="CHEBI:33019"/>
        <dbReference type="ChEBI" id="CHEBI:61557"/>
        <dbReference type="ChEBI" id="CHEBI:140395"/>
        <dbReference type="EC" id="2.7.7.6"/>
    </reaction>
    <physiologicalReaction direction="left-to-right" evidence="12">
        <dbReference type="Rhea" id="RHEA:21249"/>
    </physiologicalReaction>
</comment>
<comment type="similarity">
    <text evidence="2 13">Belongs to the RNA polymerase beta chain family.</text>
</comment>
<keyword evidence="5 14" id="KW-0808">Transferase</keyword>
<evidence type="ECO:0000259" key="17">
    <source>
        <dbReference type="Pfam" id="PF04561"/>
    </source>
</evidence>
<feature type="domain" description="RNA polymerase Rpb2" evidence="16">
    <location>
        <begin position="962"/>
        <end position="1061"/>
    </location>
</feature>
<comment type="caution">
    <text evidence="21">The sequence shown here is derived from an EMBL/GenBank/DDBJ whole genome shotgun (WGS) entry which is preliminary data.</text>
</comment>
<evidence type="ECO:0000256" key="5">
    <source>
        <dbReference type="ARBA" id="ARBA00022679"/>
    </source>
</evidence>
<protein>
    <recommendedName>
        <fullName evidence="14">DNA-directed RNA polymerase subunit beta</fullName>
        <ecNumber evidence="14">2.7.7.6</ecNumber>
    </recommendedName>
</protein>
<evidence type="ECO:0000256" key="12">
    <source>
        <dbReference type="ARBA" id="ARBA00047768"/>
    </source>
</evidence>
<keyword evidence="10 14" id="KW-0804">Transcription</keyword>
<comment type="subunit">
    <text evidence="3">Component of the RNA polymerase I (Pol I) complex consisting of at least 13 subunits.</text>
</comment>
<dbReference type="GO" id="GO:0005730">
    <property type="term" value="C:nucleolus"/>
    <property type="evidence" value="ECO:0007669"/>
    <property type="project" value="UniProtKB-SubCell"/>
</dbReference>
<dbReference type="InterPro" id="IPR007644">
    <property type="entry name" value="RNA_pol_bsu_protrusion"/>
</dbReference>